<name>A0A516R759_STRST</name>
<dbReference type="Proteomes" id="UP000316806">
    <property type="component" value="Chromosome"/>
</dbReference>
<organism evidence="1 2">
    <name type="scientific">Streptomyces spectabilis</name>
    <dbReference type="NCBI Taxonomy" id="68270"/>
    <lineage>
        <taxon>Bacteria</taxon>
        <taxon>Bacillati</taxon>
        <taxon>Actinomycetota</taxon>
        <taxon>Actinomycetes</taxon>
        <taxon>Kitasatosporales</taxon>
        <taxon>Streptomycetaceae</taxon>
        <taxon>Streptomyces</taxon>
    </lineage>
</organism>
<dbReference type="AlphaFoldDB" id="A0A516R759"/>
<dbReference type="RefSeq" id="WP_144003389.1">
    <property type="nucleotide sequence ID" value="NZ_CP040916.1"/>
</dbReference>
<sequence length="225" mass="24997">MVKRESTAGPGFEAEDDYVVDFDFGGDWLVLTLREGTKEEAERMAAECAAQFNPAHLRVSKSALQRELAQLALRAHEAGPVLVAVVCSEGGTVLADIVLFVYGEDDVARPSPQEYMPKLLRWSYAEVKGEPSVTEVELPVGSAVRVQAVLAEKRRFGWGCKLSESLRYAVWPRGQEEILLVEAAWQHFERADEMADLVDRLVPTMHLVPVPSDFDERNAVARGEL</sequence>
<gene>
    <name evidence="1" type="ORF">FH965_13665</name>
</gene>
<evidence type="ECO:0000313" key="2">
    <source>
        <dbReference type="Proteomes" id="UP000316806"/>
    </source>
</evidence>
<accession>A0A516R759</accession>
<protein>
    <submittedName>
        <fullName evidence="1">Uncharacterized protein</fullName>
    </submittedName>
</protein>
<reference evidence="1 2" key="1">
    <citation type="journal article" date="2019" name="J. Ind. Microbiol. Biotechnol.">
        <title>The complete genomic sequence of Streptomyces spectabilis NRRL-2792 and identification of secondary metabolite biosynthetic gene clusters.</title>
        <authorList>
            <person name="Sinha A."/>
            <person name="Phillips-Salemka S."/>
            <person name="Niraula T.A."/>
            <person name="Short K.A."/>
            <person name="Niraula N.P."/>
        </authorList>
    </citation>
    <scope>NUCLEOTIDE SEQUENCE [LARGE SCALE GENOMIC DNA]</scope>
    <source>
        <strain evidence="1 2">NRRL 2792</strain>
    </source>
</reference>
<dbReference type="EMBL" id="CP040916">
    <property type="protein sequence ID" value="QDQ11493.1"/>
    <property type="molecule type" value="Genomic_DNA"/>
</dbReference>
<proteinExistence type="predicted"/>
<evidence type="ECO:0000313" key="1">
    <source>
        <dbReference type="EMBL" id="QDQ11493.1"/>
    </source>
</evidence>